<name>A0ABP7CK94_9ACTN</name>
<comment type="caution">
    <text evidence="2">The sequence shown here is derived from an EMBL/GenBank/DDBJ whole genome shotgun (WGS) entry which is preliminary data.</text>
</comment>
<organism evidence="2 3">
    <name type="scientific">Nonomuraea antimicrobica</name>
    <dbReference type="NCBI Taxonomy" id="561173"/>
    <lineage>
        <taxon>Bacteria</taxon>
        <taxon>Bacillati</taxon>
        <taxon>Actinomycetota</taxon>
        <taxon>Actinomycetes</taxon>
        <taxon>Streptosporangiales</taxon>
        <taxon>Streptosporangiaceae</taxon>
        <taxon>Nonomuraea</taxon>
    </lineage>
</organism>
<keyword evidence="3" id="KW-1185">Reference proteome</keyword>
<protein>
    <submittedName>
        <fullName evidence="2">Uncharacterized protein</fullName>
    </submittedName>
</protein>
<keyword evidence="1" id="KW-0732">Signal</keyword>
<evidence type="ECO:0000313" key="3">
    <source>
        <dbReference type="Proteomes" id="UP001500902"/>
    </source>
</evidence>
<sequence length="130" mass="13854">MNTIKHLTAATLTAAAVLAPAAVAQADTPYAQASVVVQENGSAHGVSKNVERTWRAKEGLYCVTLNDNVNLEGPVAAHVTPVGHYRHPRWVSISRSVWDCGHSDHASTIAVRSIDTDGKPRNVAFTLTVS</sequence>
<feature type="signal peptide" evidence="1">
    <location>
        <begin position="1"/>
        <end position="26"/>
    </location>
</feature>
<evidence type="ECO:0000313" key="2">
    <source>
        <dbReference type="EMBL" id="GAA3690214.1"/>
    </source>
</evidence>
<feature type="chain" id="PRO_5045118128" evidence="1">
    <location>
        <begin position="27"/>
        <end position="130"/>
    </location>
</feature>
<gene>
    <name evidence="2" type="ORF">GCM10022224_064540</name>
</gene>
<evidence type="ECO:0000256" key="1">
    <source>
        <dbReference type="SAM" id="SignalP"/>
    </source>
</evidence>
<accession>A0ABP7CK94</accession>
<dbReference type="RefSeq" id="WP_344886543.1">
    <property type="nucleotide sequence ID" value="NZ_BAAAZP010000116.1"/>
</dbReference>
<dbReference type="EMBL" id="BAAAZP010000116">
    <property type="protein sequence ID" value="GAA3690214.1"/>
    <property type="molecule type" value="Genomic_DNA"/>
</dbReference>
<dbReference type="Proteomes" id="UP001500902">
    <property type="component" value="Unassembled WGS sequence"/>
</dbReference>
<proteinExistence type="predicted"/>
<reference evidence="3" key="1">
    <citation type="journal article" date="2019" name="Int. J. Syst. Evol. Microbiol.">
        <title>The Global Catalogue of Microorganisms (GCM) 10K type strain sequencing project: providing services to taxonomists for standard genome sequencing and annotation.</title>
        <authorList>
            <consortium name="The Broad Institute Genomics Platform"/>
            <consortium name="The Broad Institute Genome Sequencing Center for Infectious Disease"/>
            <person name="Wu L."/>
            <person name="Ma J."/>
        </authorList>
    </citation>
    <scope>NUCLEOTIDE SEQUENCE [LARGE SCALE GENOMIC DNA]</scope>
    <source>
        <strain evidence="3">JCM 16904</strain>
    </source>
</reference>